<name>Q7TFS9_RHCM6</name>
<dbReference type="Proteomes" id="UP000115582">
    <property type="component" value="Segment"/>
</dbReference>
<organism evidence="2 5">
    <name type="scientific">Rhesus cytomegalovirus (strain 68-1)</name>
    <name type="common">RhCMV</name>
    <dbReference type="NCBI Taxonomy" id="47929"/>
    <lineage>
        <taxon>Viruses</taxon>
        <taxon>Duplodnaviria</taxon>
        <taxon>Heunggongvirae</taxon>
        <taxon>Peploviricota</taxon>
        <taxon>Herviviricetes</taxon>
        <taxon>Herpesvirales</taxon>
        <taxon>Orthoherpesviridae</taxon>
        <taxon>Betaherpesvirinae</taxon>
        <taxon>Cytomegalovirus</taxon>
        <taxon>Cytomegalovirus macacinebeta3</taxon>
    </lineage>
</organism>
<proteinExistence type="predicted"/>
<dbReference type="KEGG" id="vg:2952843"/>
<organismHost>
    <name type="scientific">Macaca mulatta</name>
    <name type="common">Rhesus macaque</name>
    <dbReference type="NCBI Taxonomy" id="9544"/>
</organismHost>
<dbReference type="EMBL" id="DQ120516">
    <property type="protein sequence ID" value="AAZ80549.1"/>
    <property type="molecule type" value="Genomic_DNA"/>
</dbReference>
<dbReference type="RefSeq" id="YP_068146.1">
    <property type="nucleotide sequence ID" value="NC_006150.1"/>
</dbReference>
<feature type="region of interest" description="Disordered" evidence="1">
    <location>
        <begin position="110"/>
        <end position="137"/>
    </location>
</feature>
<feature type="compositionally biased region" description="Polar residues" evidence="1">
    <location>
        <begin position="123"/>
        <end position="137"/>
    </location>
</feature>
<evidence type="ECO:0000313" key="2">
    <source>
        <dbReference type="EMBL" id="AAP50579.1"/>
    </source>
</evidence>
<evidence type="ECO:0000313" key="4">
    <source>
        <dbReference type="Proteomes" id="UP000115582"/>
    </source>
</evidence>
<accession>Q7TFS9</accession>
<evidence type="ECO:0000313" key="5">
    <source>
        <dbReference type="Proteomes" id="UP000161430"/>
    </source>
</evidence>
<reference evidence="3 4" key="2">
    <citation type="journal article" date="2006" name="J. Virol.">
        <title>Genomic sequence of rhesus cytomegalovirus 180.92: insights into the coding potential of rhesus cytomegalovirus.</title>
        <authorList>
            <person name="Rivailler P."/>
            <person name="Kaur A."/>
            <person name="Johnson R.P."/>
            <person name="Wang F."/>
        </authorList>
    </citation>
    <scope>NUCLEOTIDE SEQUENCE [LARGE SCALE GENOMIC DNA]</scope>
    <source>
        <strain evidence="3">CMV 180.92</strain>
    </source>
</reference>
<dbReference type="EMBL" id="AY186194">
    <property type="protein sequence ID" value="AAP50579.1"/>
    <property type="molecule type" value="Genomic_DNA"/>
</dbReference>
<dbReference type="Proteomes" id="UP000161430">
    <property type="component" value="Segment"/>
</dbReference>
<evidence type="ECO:0000256" key="1">
    <source>
        <dbReference type="SAM" id="MobiDB-lite"/>
    </source>
</evidence>
<keyword evidence="5" id="KW-1185">Reference proteome</keyword>
<accession>Q2FAR8</accession>
<protein>
    <submittedName>
        <fullName evidence="2">Rh52</fullName>
    </submittedName>
</protein>
<dbReference type="GeneID" id="2952843"/>
<reference evidence="2 5" key="1">
    <citation type="journal article" date="2003" name="J. Virol.">
        <title>Complete sequence and genomic analysis of rhesus cytomegalovirus.</title>
        <authorList>
            <person name="Hansen S.G."/>
            <person name="Strelow L.I."/>
            <person name="Franchi D.C."/>
            <person name="Anders D.G."/>
            <person name="Wong S.W."/>
        </authorList>
    </citation>
    <scope>NUCLEOTIDE SEQUENCE [LARGE SCALE GENOMIC DNA]</scope>
    <source>
        <strain evidence="2">68-1</strain>
    </source>
</reference>
<evidence type="ECO:0000313" key="3">
    <source>
        <dbReference type="EMBL" id="AAZ80549.1"/>
    </source>
</evidence>
<sequence length="156" mass="17816">MRHGSQGLQNTRFPEKVILTVLEINFCNGVRRVHAADHKRALSGPAQRHTRALETHKIAFEAFRVTSHTEFRQAARTERFGRRRSLPSNQARSTLVTHIAHAFHLGSLSEKCTPQMSEDPRDTSNLYSPSSSHRGETNNSTLELFRLAFHLYLTLR</sequence>